<dbReference type="EMBL" id="MU266718">
    <property type="protein sequence ID" value="KAH7918911.1"/>
    <property type="molecule type" value="Genomic_DNA"/>
</dbReference>
<keyword evidence="2" id="KW-1185">Reference proteome</keyword>
<sequence length="339" mass="36824">MTTLEGAIAERDHLISAIPTELGSLPIRKRRLEALSPELRRHVLHHLPDVKFNRGGDESALVQPPPRPPHLPRLGSRTSFPGGSARASPCTRRPSTSRSVERSAGGEGERTRRWQCKLDDLECPQHQCRAGEPTGEIGAAGERQQGMIDRKGFDSFADINPSTLKTLDAYRIQLWGIWPRSSTQWQGFAQQQQQSGPRGELRPHYLASKVGKGATASMSPNSSSAPSGKDTVPPLWFAFWEAFSGLFWFQFDVSWQGKGKCDPEKVRKVLEGTAVVRVVDVDPVPTAVSATVDVKPIVGAVAKPHVVPNANPMSSANPGVCEVKTAGGACALLEESMRS</sequence>
<proteinExistence type="predicted"/>
<protein>
    <submittedName>
        <fullName evidence="1">Uncharacterized protein</fullName>
    </submittedName>
</protein>
<reference evidence="1" key="1">
    <citation type="journal article" date="2021" name="New Phytol.">
        <title>Evolutionary innovations through gain and loss of genes in the ectomycorrhizal Boletales.</title>
        <authorList>
            <person name="Wu G."/>
            <person name="Miyauchi S."/>
            <person name="Morin E."/>
            <person name="Kuo A."/>
            <person name="Drula E."/>
            <person name="Varga T."/>
            <person name="Kohler A."/>
            <person name="Feng B."/>
            <person name="Cao Y."/>
            <person name="Lipzen A."/>
            <person name="Daum C."/>
            <person name="Hundley H."/>
            <person name="Pangilinan J."/>
            <person name="Johnson J."/>
            <person name="Barry K."/>
            <person name="LaButti K."/>
            <person name="Ng V."/>
            <person name="Ahrendt S."/>
            <person name="Min B."/>
            <person name="Choi I.G."/>
            <person name="Park H."/>
            <person name="Plett J.M."/>
            <person name="Magnuson J."/>
            <person name="Spatafora J.W."/>
            <person name="Nagy L.G."/>
            <person name="Henrissat B."/>
            <person name="Grigoriev I.V."/>
            <person name="Yang Z.L."/>
            <person name="Xu J."/>
            <person name="Martin F.M."/>
        </authorList>
    </citation>
    <scope>NUCLEOTIDE SEQUENCE</scope>
    <source>
        <strain evidence="1">KUC20120723A-06</strain>
    </source>
</reference>
<accession>A0ACB8AZR1</accession>
<evidence type="ECO:0000313" key="2">
    <source>
        <dbReference type="Proteomes" id="UP000790709"/>
    </source>
</evidence>
<name>A0ACB8AZR1_9AGAM</name>
<comment type="caution">
    <text evidence="1">The sequence shown here is derived from an EMBL/GenBank/DDBJ whole genome shotgun (WGS) entry which is preliminary data.</text>
</comment>
<gene>
    <name evidence="1" type="ORF">BV22DRAFT_1134245</name>
</gene>
<dbReference type="Proteomes" id="UP000790709">
    <property type="component" value="Unassembled WGS sequence"/>
</dbReference>
<organism evidence="1 2">
    <name type="scientific">Leucogyrophana mollusca</name>
    <dbReference type="NCBI Taxonomy" id="85980"/>
    <lineage>
        <taxon>Eukaryota</taxon>
        <taxon>Fungi</taxon>
        <taxon>Dikarya</taxon>
        <taxon>Basidiomycota</taxon>
        <taxon>Agaricomycotina</taxon>
        <taxon>Agaricomycetes</taxon>
        <taxon>Agaricomycetidae</taxon>
        <taxon>Boletales</taxon>
        <taxon>Boletales incertae sedis</taxon>
        <taxon>Leucogyrophana</taxon>
    </lineage>
</organism>
<evidence type="ECO:0000313" key="1">
    <source>
        <dbReference type="EMBL" id="KAH7918911.1"/>
    </source>
</evidence>